<protein>
    <submittedName>
        <fullName evidence="2">Uncharacterized protein</fullName>
    </submittedName>
</protein>
<evidence type="ECO:0000256" key="1">
    <source>
        <dbReference type="SAM" id="MobiDB-lite"/>
    </source>
</evidence>
<feature type="region of interest" description="Disordered" evidence="1">
    <location>
        <begin position="1"/>
        <end position="32"/>
    </location>
</feature>
<evidence type="ECO:0000313" key="3">
    <source>
        <dbReference type="Proteomes" id="UP001221898"/>
    </source>
</evidence>
<evidence type="ECO:0000313" key="2">
    <source>
        <dbReference type="EMBL" id="KAJ8395707.1"/>
    </source>
</evidence>
<gene>
    <name evidence="2" type="ORF">AAFF_G00029440</name>
</gene>
<sequence length="125" mass="14255">MHAGQPPVRARTQDPGGSGVRTPPPEPEVEDGPEVDYLHRLQEHLEVVHDFTRQAQAGSGVRQKRAYDTRCRDQVFAPGDRVWIFCPSRTKRVSPKLRSCWRGPGEVLQRLSEVLYRVRMPGQGW</sequence>
<accession>A0AAD7S4P2</accession>
<dbReference type="AlphaFoldDB" id="A0AAD7S4P2"/>
<dbReference type="EMBL" id="JAINUG010000114">
    <property type="protein sequence ID" value="KAJ8395707.1"/>
    <property type="molecule type" value="Genomic_DNA"/>
</dbReference>
<organism evidence="2 3">
    <name type="scientific">Aldrovandia affinis</name>
    <dbReference type="NCBI Taxonomy" id="143900"/>
    <lineage>
        <taxon>Eukaryota</taxon>
        <taxon>Metazoa</taxon>
        <taxon>Chordata</taxon>
        <taxon>Craniata</taxon>
        <taxon>Vertebrata</taxon>
        <taxon>Euteleostomi</taxon>
        <taxon>Actinopterygii</taxon>
        <taxon>Neopterygii</taxon>
        <taxon>Teleostei</taxon>
        <taxon>Notacanthiformes</taxon>
        <taxon>Halosauridae</taxon>
        <taxon>Aldrovandia</taxon>
    </lineage>
</organism>
<dbReference type="Proteomes" id="UP001221898">
    <property type="component" value="Unassembled WGS sequence"/>
</dbReference>
<reference evidence="2" key="1">
    <citation type="journal article" date="2023" name="Science">
        <title>Genome structures resolve the early diversification of teleost fishes.</title>
        <authorList>
            <person name="Parey E."/>
            <person name="Louis A."/>
            <person name="Montfort J."/>
            <person name="Bouchez O."/>
            <person name="Roques C."/>
            <person name="Iampietro C."/>
            <person name="Lluch J."/>
            <person name="Castinel A."/>
            <person name="Donnadieu C."/>
            <person name="Desvignes T."/>
            <person name="Floi Bucao C."/>
            <person name="Jouanno E."/>
            <person name="Wen M."/>
            <person name="Mejri S."/>
            <person name="Dirks R."/>
            <person name="Jansen H."/>
            <person name="Henkel C."/>
            <person name="Chen W.J."/>
            <person name="Zahm M."/>
            <person name="Cabau C."/>
            <person name="Klopp C."/>
            <person name="Thompson A.W."/>
            <person name="Robinson-Rechavi M."/>
            <person name="Braasch I."/>
            <person name="Lecointre G."/>
            <person name="Bobe J."/>
            <person name="Postlethwait J.H."/>
            <person name="Berthelot C."/>
            <person name="Roest Crollius H."/>
            <person name="Guiguen Y."/>
        </authorList>
    </citation>
    <scope>NUCLEOTIDE SEQUENCE</scope>
    <source>
        <strain evidence="2">NC1722</strain>
    </source>
</reference>
<comment type="caution">
    <text evidence="2">The sequence shown here is derived from an EMBL/GenBank/DDBJ whole genome shotgun (WGS) entry which is preliminary data.</text>
</comment>
<keyword evidence="3" id="KW-1185">Reference proteome</keyword>
<name>A0AAD7S4P2_9TELE</name>
<proteinExistence type="predicted"/>